<evidence type="ECO:0000256" key="5">
    <source>
        <dbReference type="ARBA" id="ARBA00023015"/>
    </source>
</evidence>
<dbReference type="Proteomes" id="UP000005709">
    <property type="component" value="Unassembled WGS sequence"/>
</dbReference>
<evidence type="ECO:0000256" key="1">
    <source>
        <dbReference type="ARBA" id="ARBA00022472"/>
    </source>
</evidence>
<dbReference type="Pfam" id="PF08529">
    <property type="entry name" value="NusA_N"/>
    <property type="match status" value="1"/>
</dbReference>
<dbReference type="InterPro" id="IPR058582">
    <property type="entry name" value="KH_NusA_2nd"/>
</dbReference>
<keyword evidence="3 7" id="KW-0889">Transcription antitermination</keyword>
<dbReference type="Pfam" id="PF23095">
    <property type="entry name" value="KH_NusA_C"/>
    <property type="match status" value="1"/>
</dbReference>
<dbReference type="OrthoDB" id="9807233at2"/>
<dbReference type="SUPFAM" id="SSF69705">
    <property type="entry name" value="Transcription factor NusA, N-terminal domain"/>
    <property type="match status" value="1"/>
</dbReference>
<dbReference type="InterPro" id="IPR009019">
    <property type="entry name" value="KH_sf_prok-type"/>
</dbReference>
<dbReference type="NCBIfam" id="TIGR01953">
    <property type="entry name" value="NusA"/>
    <property type="match status" value="1"/>
</dbReference>
<comment type="subcellular location">
    <subcellularLocation>
        <location evidence="7">Cytoplasm</location>
    </subcellularLocation>
</comment>
<dbReference type="InterPro" id="IPR003029">
    <property type="entry name" value="S1_domain"/>
</dbReference>
<comment type="function">
    <text evidence="7">Participates in both transcription termination and antitermination.</text>
</comment>
<dbReference type="InterPro" id="IPR010213">
    <property type="entry name" value="TF_NusA"/>
</dbReference>
<keyword evidence="4 7" id="KW-0694">RNA-binding</keyword>
<keyword evidence="1 7" id="KW-0806">Transcription termination</keyword>
<protein>
    <recommendedName>
        <fullName evidence="7">Transcription termination/antitermination protein NusA</fullName>
    </recommendedName>
</protein>
<dbReference type="GO" id="GO:0003723">
    <property type="term" value="F:RNA binding"/>
    <property type="evidence" value="ECO:0007669"/>
    <property type="project" value="UniProtKB-UniRule"/>
</dbReference>
<accession>C8PFL1</accession>
<evidence type="ECO:0000256" key="2">
    <source>
        <dbReference type="ARBA" id="ARBA00022490"/>
    </source>
</evidence>
<evidence type="ECO:0000313" key="9">
    <source>
        <dbReference type="EMBL" id="EEV18395.1"/>
    </source>
</evidence>
<dbReference type="GO" id="GO:0003700">
    <property type="term" value="F:DNA-binding transcription factor activity"/>
    <property type="evidence" value="ECO:0007669"/>
    <property type="project" value="InterPro"/>
</dbReference>
<dbReference type="PANTHER" id="PTHR22648">
    <property type="entry name" value="TRANSCRIPTION TERMINATION FACTOR NUSA"/>
    <property type="match status" value="1"/>
</dbReference>
<name>C8PFL1_9BACT</name>
<dbReference type="CDD" id="cd22529">
    <property type="entry name" value="KH-II_NusA_rpt2"/>
    <property type="match status" value="1"/>
</dbReference>
<dbReference type="SMART" id="SM00316">
    <property type="entry name" value="S1"/>
    <property type="match status" value="1"/>
</dbReference>
<proteinExistence type="inferred from homology"/>
<evidence type="ECO:0000256" key="6">
    <source>
        <dbReference type="ARBA" id="ARBA00023163"/>
    </source>
</evidence>
<dbReference type="InterPro" id="IPR036555">
    <property type="entry name" value="NusA_N_sf"/>
</dbReference>
<keyword evidence="10" id="KW-1185">Reference proteome</keyword>
<dbReference type="eggNOG" id="COG0195">
    <property type="taxonomic scope" value="Bacteria"/>
</dbReference>
<dbReference type="RefSeq" id="WP_005870078.1">
    <property type="nucleotide sequence ID" value="NZ_ACYG01000015.1"/>
</dbReference>
<dbReference type="PROSITE" id="PS50126">
    <property type="entry name" value="S1"/>
    <property type="match status" value="1"/>
</dbReference>
<dbReference type="GO" id="GO:0006353">
    <property type="term" value="P:DNA-templated transcription termination"/>
    <property type="evidence" value="ECO:0007669"/>
    <property type="project" value="UniProtKB-UniRule"/>
</dbReference>
<dbReference type="AlphaFoldDB" id="C8PFL1"/>
<comment type="subunit">
    <text evidence="7">Monomer. Binds directly to the core enzyme of the DNA-dependent RNA polymerase and to nascent RNA.</text>
</comment>
<evidence type="ECO:0000259" key="8">
    <source>
        <dbReference type="PROSITE" id="PS50126"/>
    </source>
</evidence>
<dbReference type="Gene3D" id="3.30.1480.10">
    <property type="entry name" value="NusA, N-terminal domain"/>
    <property type="match status" value="1"/>
</dbReference>
<reference evidence="9 10" key="1">
    <citation type="submission" date="2009-07" db="EMBL/GenBank/DDBJ databases">
        <authorList>
            <person name="Madupu R."/>
            <person name="Sebastian Y."/>
            <person name="Durkin A.S."/>
            <person name="Torralba M."/>
            <person name="Methe B."/>
            <person name="Sutton G.G."/>
            <person name="Strausberg R.L."/>
            <person name="Nelson K.E."/>
        </authorList>
    </citation>
    <scope>NUCLEOTIDE SEQUENCE [LARGE SCALE GENOMIC DNA]</scope>
    <source>
        <strain evidence="9 10">RM3268</strain>
    </source>
</reference>
<dbReference type="InterPro" id="IPR025249">
    <property type="entry name" value="TF_NusA_KH_1st"/>
</dbReference>
<evidence type="ECO:0000313" key="10">
    <source>
        <dbReference type="Proteomes" id="UP000005709"/>
    </source>
</evidence>
<dbReference type="Pfam" id="PF13184">
    <property type="entry name" value="KH_NusA_1st"/>
    <property type="match status" value="1"/>
</dbReference>
<organism evidence="9 10">
    <name type="scientific">Campylobacter gracilis RM3268</name>
    <dbReference type="NCBI Taxonomy" id="553220"/>
    <lineage>
        <taxon>Bacteria</taxon>
        <taxon>Pseudomonadati</taxon>
        <taxon>Campylobacterota</taxon>
        <taxon>Epsilonproteobacteria</taxon>
        <taxon>Campylobacterales</taxon>
        <taxon>Campylobacteraceae</taxon>
        <taxon>Campylobacter</taxon>
    </lineage>
</organism>
<keyword evidence="6 7" id="KW-0804">Transcription</keyword>
<gene>
    <name evidence="7 9" type="primary">nusA</name>
    <name evidence="9" type="ORF">CAMGR0001_1742</name>
</gene>
<dbReference type="InterPro" id="IPR030842">
    <property type="entry name" value="TF_NusA_bacterial"/>
</dbReference>
<comment type="caution">
    <text evidence="9">The sequence shown here is derived from an EMBL/GenBank/DDBJ whole genome shotgun (WGS) entry which is preliminary data.</text>
</comment>
<comment type="similarity">
    <text evidence="7">Belongs to the NusA family.</text>
</comment>
<dbReference type="SUPFAM" id="SSF54814">
    <property type="entry name" value="Prokaryotic type KH domain (KH-domain type II)"/>
    <property type="match status" value="2"/>
</dbReference>
<keyword evidence="2 7" id="KW-0963">Cytoplasm</keyword>
<sequence>MEKITDIIESIANEKGLEPADVKERVKTAFIQTAKRLFGEEYLYDSEVDPQTKRVKLYQKVHVVADDDERLGDHNFIALSEAKKIGENAEIGDELSYEINIENLGRTASGVLARELNFHIQRLLEEKIFENYKSKVGTLTHGTVTKIDHDGTTYVEIEDTKAFMPLKNRIKGENFKVGDVLQAVIKNVAIDKSHGIRLELSRTSPKFLEALLAAEVPEIKDGSVIIQACARIPGRRAKIALSVVSPNVDPVGATVGKGGARIDAVSKFLSKNLQDGSGGESIDAFEYSASPEILITRAMAPAIVNSVKITQDGKAIVYVNPDQKSKAIGKNGLNIRLASMLCGCEIELIETGSASEKKVSKEEGLKNLEALFGEL</sequence>
<keyword evidence="5 7" id="KW-0805">Transcription regulation</keyword>
<dbReference type="InterPro" id="IPR015946">
    <property type="entry name" value="KH_dom-like_a/b"/>
</dbReference>
<dbReference type="GO" id="GO:0031564">
    <property type="term" value="P:transcription antitermination"/>
    <property type="evidence" value="ECO:0007669"/>
    <property type="project" value="UniProtKB-UniRule"/>
</dbReference>
<dbReference type="Gene3D" id="3.30.300.20">
    <property type="match status" value="2"/>
</dbReference>
<feature type="domain" description="S1 motif" evidence="8">
    <location>
        <begin position="137"/>
        <end position="203"/>
    </location>
</feature>
<evidence type="ECO:0000256" key="7">
    <source>
        <dbReference type="HAMAP-Rule" id="MF_00945"/>
    </source>
</evidence>
<dbReference type="SUPFAM" id="SSF50249">
    <property type="entry name" value="Nucleic acid-binding proteins"/>
    <property type="match status" value="1"/>
</dbReference>
<dbReference type="InterPro" id="IPR012340">
    <property type="entry name" value="NA-bd_OB-fold"/>
</dbReference>
<evidence type="ECO:0000256" key="4">
    <source>
        <dbReference type="ARBA" id="ARBA00022884"/>
    </source>
</evidence>
<dbReference type="PANTHER" id="PTHR22648:SF0">
    <property type="entry name" value="TRANSCRIPTION TERMINATION_ANTITERMINATION PROTEIN NUSA"/>
    <property type="match status" value="1"/>
</dbReference>
<dbReference type="GO" id="GO:0005829">
    <property type="term" value="C:cytosol"/>
    <property type="evidence" value="ECO:0007669"/>
    <property type="project" value="TreeGrafter"/>
</dbReference>
<dbReference type="EMBL" id="ACYG01000015">
    <property type="protein sequence ID" value="EEV18395.1"/>
    <property type="molecule type" value="Genomic_DNA"/>
</dbReference>
<dbReference type="InterPro" id="IPR013735">
    <property type="entry name" value="TF_NusA_N"/>
</dbReference>
<dbReference type="STRING" id="824.CGRAC_0540"/>
<evidence type="ECO:0000256" key="3">
    <source>
        <dbReference type="ARBA" id="ARBA00022814"/>
    </source>
</evidence>
<dbReference type="HAMAP" id="MF_00945_B">
    <property type="entry name" value="NusA_B"/>
    <property type="match status" value="1"/>
</dbReference>
<dbReference type="Gene3D" id="2.40.50.140">
    <property type="entry name" value="Nucleic acid-binding proteins"/>
    <property type="match status" value="1"/>
</dbReference>